<dbReference type="NCBIfam" id="NF007807">
    <property type="entry name" value="PRK10514.1"/>
    <property type="match status" value="1"/>
</dbReference>
<dbReference type="EMBL" id="JBHILM010000002">
    <property type="protein sequence ID" value="MFB5679803.1"/>
    <property type="molecule type" value="Genomic_DNA"/>
</dbReference>
<dbReference type="Gene3D" id="3.40.630.30">
    <property type="match status" value="1"/>
</dbReference>
<organism evidence="4 5">
    <name type="scientific">Paenibacillus terreus</name>
    <dbReference type="NCBI Taxonomy" id="1387834"/>
    <lineage>
        <taxon>Bacteria</taxon>
        <taxon>Bacillati</taxon>
        <taxon>Bacillota</taxon>
        <taxon>Bacilli</taxon>
        <taxon>Bacillales</taxon>
        <taxon>Paenibacillaceae</taxon>
        <taxon>Paenibacillus</taxon>
    </lineage>
</organism>
<keyword evidence="1" id="KW-0808">Transferase</keyword>
<comment type="caution">
    <text evidence="4">The sequence shown here is derived from an EMBL/GenBank/DDBJ whole genome shotgun (WGS) entry which is preliminary data.</text>
</comment>
<gene>
    <name evidence="4" type="ORF">ACE3NQ_02585</name>
</gene>
<reference evidence="4 5" key="1">
    <citation type="submission" date="2024-09" db="EMBL/GenBank/DDBJ databases">
        <authorList>
            <person name="Ruan L."/>
        </authorList>
    </citation>
    <scope>NUCLEOTIDE SEQUENCE [LARGE SCALE GENOMIC DNA]</scope>
    <source>
        <strain evidence="4 5">D33</strain>
    </source>
</reference>
<evidence type="ECO:0000313" key="5">
    <source>
        <dbReference type="Proteomes" id="UP001580407"/>
    </source>
</evidence>
<dbReference type="InterPro" id="IPR000182">
    <property type="entry name" value="GNAT_dom"/>
</dbReference>
<keyword evidence="5" id="KW-1185">Reference proteome</keyword>
<evidence type="ECO:0000256" key="1">
    <source>
        <dbReference type="ARBA" id="ARBA00022679"/>
    </source>
</evidence>
<dbReference type="RefSeq" id="WP_375523636.1">
    <property type="nucleotide sequence ID" value="NZ_JBHILM010000002.1"/>
</dbReference>
<proteinExistence type="predicted"/>
<feature type="domain" description="N-acetyltransferase" evidence="3">
    <location>
        <begin position="3"/>
        <end position="148"/>
    </location>
</feature>
<keyword evidence="2" id="KW-0012">Acyltransferase</keyword>
<dbReference type="PANTHER" id="PTHR43800">
    <property type="entry name" value="PEPTIDYL-LYSINE N-ACETYLTRANSFERASE YJAB"/>
    <property type="match status" value="1"/>
</dbReference>
<evidence type="ECO:0000313" key="4">
    <source>
        <dbReference type="EMBL" id="MFB5679803.1"/>
    </source>
</evidence>
<name>A0ABV5B293_9BACL</name>
<dbReference type="InterPro" id="IPR016181">
    <property type="entry name" value="Acyl_CoA_acyltransferase"/>
</dbReference>
<dbReference type="CDD" id="cd04301">
    <property type="entry name" value="NAT_SF"/>
    <property type="match status" value="1"/>
</dbReference>
<dbReference type="PANTHER" id="PTHR43800:SF1">
    <property type="entry name" value="PEPTIDYL-LYSINE N-ACETYLTRANSFERASE YJAB"/>
    <property type="match status" value="1"/>
</dbReference>
<accession>A0ABV5B293</accession>
<evidence type="ECO:0000256" key="2">
    <source>
        <dbReference type="ARBA" id="ARBA00023315"/>
    </source>
</evidence>
<evidence type="ECO:0000259" key="3">
    <source>
        <dbReference type="PROSITE" id="PS51186"/>
    </source>
</evidence>
<sequence>MRNEIVPYSANDRDKLVDIWYKAVRCTHTFLTDADIHFYHEMIRNGILEEVEIWMELNEVREPTGFIGLDGSKIEMLFVDPGFHGKGIGTRLIKHAEKIKGPNLKVDVNEQNEGAYAFYKRYGFVLTGRSELDSSGRPFPLLHLELKS</sequence>
<dbReference type="Pfam" id="PF13673">
    <property type="entry name" value="Acetyltransf_10"/>
    <property type="match status" value="1"/>
</dbReference>
<dbReference type="Proteomes" id="UP001580407">
    <property type="component" value="Unassembled WGS sequence"/>
</dbReference>
<dbReference type="SUPFAM" id="SSF55729">
    <property type="entry name" value="Acyl-CoA N-acyltransferases (Nat)"/>
    <property type="match status" value="1"/>
</dbReference>
<dbReference type="PROSITE" id="PS51186">
    <property type="entry name" value="GNAT"/>
    <property type="match status" value="1"/>
</dbReference>
<protein>
    <submittedName>
        <fullName evidence="4">Acetyltransferase</fullName>
    </submittedName>
</protein>